<reference evidence="2" key="1">
    <citation type="submission" date="2019-12" db="EMBL/GenBank/DDBJ databases">
        <title>An insight into the sialome of adult female Ixodes ricinus ticks feeding for 6 days.</title>
        <authorList>
            <person name="Perner J."/>
            <person name="Ribeiro J.M.C."/>
        </authorList>
    </citation>
    <scope>NUCLEOTIDE SEQUENCE</scope>
    <source>
        <strain evidence="2">Semi-engorged</strain>
        <tissue evidence="2">Salivary glands</tissue>
    </source>
</reference>
<feature type="compositionally biased region" description="Polar residues" evidence="1">
    <location>
        <begin position="61"/>
        <end position="70"/>
    </location>
</feature>
<protein>
    <submittedName>
        <fullName evidence="2">Putative tick transposon</fullName>
    </submittedName>
</protein>
<evidence type="ECO:0000313" key="2">
    <source>
        <dbReference type="EMBL" id="MXU85625.1"/>
    </source>
</evidence>
<dbReference type="EMBL" id="GIFC01003542">
    <property type="protein sequence ID" value="MXU85625.1"/>
    <property type="molecule type" value="Transcribed_RNA"/>
</dbReference>
<feature type="compositionally biased region" description="Basic and acidic residues" evidence="1">
    <location>
        <begin position="71"/>
        <end position="87"/>
    </location>
</feature>
<sequence>MAAPANMRWRHDQPPSGHLATQCRRCFCSQSLDDTKFLARHPNKASREPHQALEIKAKGTRCTSNTSTTLPEKEHEFLDRGPHQLQS</sequence>
<proteinExistence type="predicted"/>
<evidence type="ECO:0000256" key="1">
    <source>
        <dbReference type="SAM" id="MobiDB-lite"/>
    </source>
</evidence>
<name>A0A6B0UAI9_IXORI</name>
<organism evidence="2">
    <name type="scientific">Ixodes ricinus</name>
    <name type="common">Common tick</name>
    <name type="synonym">Acarus ricinus</name>
    <dbReference type="NCBI Taxonomy" id="34613"/>
    <lineage>
        <taxon>Eukaryota</taxon>
        <taxon>Metazoa</taxon>
        <taxon>Ecdysozoa</taxon>
        <taxon>Arthropoda</taxon>
        <taxon>Chelicerata</taxon>
        <taxon>Arachnida</taxon>
        <taxon>Acari</taxon>
        <taxon>Parasitiformes</taxon>
        <taxon>Ixodida</taxon>
        <taxon>Ixodoidea</taxon>
        <taxon>Ixodidae</taxon>
        <taxon>Ixodinae</taxon>
        <taxon>Ixodes</taxon>
    </lineage>
</organism>
<feature type="region of interest" description="Disordered" evidence="1">
    <location>
        <begin position="60"/>
        <end position="87"/>
    </location>
</feature>
<dbReference type="AlphaFoldDB" id="A0A6B0UAI9"/>
<accession>A0A6B0UAI9</accession>